<dbReference type="PROSITE" id="PS50294">
    <property type="entry name" value="WD_REPEATS_REGION"/>
    <property type="match status" value="1"/>
</dbReference>
<dbReference type="PROSITE" id="PS50082">
    <property type="entry name" value="WD_REPEATS_2"/>
    <property type="match status" value="1"/>
</dbReference>
<dbReference type="Proteomes" id="UP000070089">
    <property type="component" value="Unassembled WGS sequence"/>
</dbReference>
<comment type="similarity">
    <text evidence="3">Belongs to the WD repeat STRAP family.</text>
</comment>
<reference evidence="7 8" key="1">
    <citation type="journal article" date="2015" name="Mol. Biochem. Parasitol.">
        <title>Identification of polymorphic genes for use in assemblage B genotyping assays through comparative genomics of multiple assemblage B Giardia duodenalis isolates.</title>
        <authorList>
            <person name="Wielinga C."/>
            <person name="Thompson R.C."/>
            <person name="Monis P."/>
            <person name="Ryan U."/>
        </authorList>
    </citation>
    <scope>NUCLEOTIDE SEQUENCE [LARGE SCALE GENOMIC DNA]</scope>
    <source>
        <strain evidence="7 8">BAH15c1</strain>
    </source>
</reference>
<dbReference type="OrthoDB" id="24966at2759"/>
<dbReference type="SMART" id="SM00320">
    <property type="entry name" value="WD40"/>
    <property type="match status" value="4"/>
</dbReference>
<organism evidence="7 8">
    <name type="scientific">Giardia duodenalis assemblage B</name>
    <dbReference type="NCBI Taxonomy" id="1394984"/>
    <lineage>
        <taxon>Eukaryota</taxon>
        <taxon>Metamonada</taxon>
        <taxon>Diplomonadida</taxon>
        <taxon>Hexamitidae</taxon>
        <taxon>Giardiinae</taxon>
        <taxon>Giardia</taxon>
    </lineage>
</organism>
<dbReference type="Pfam" id="PF23726">
    <property type="entry name" value="Beta-prop_RSE1_2nd"/>
    <property type="match status" value="1"/>
</dbReference>
<protein>
    <recommendedName>
        <fullName evidence="4">Serine-threonine kinase receptor-associated protein</fullName>
    </recommendedName>
</protein>
<dbReference type="GO" id="GO:0003743">
    <property type="term" value="F:translation initiation factor activity"/>
    <property type="evidence" value="ECO:0007669"/>
    <property type="project" value="UniProtKB-KW"/>
</dbReference>
<gene>
    <name evidence="7" type="ORF">QR46_2770</name>
</gene>
<evidence type="ECO:0000256" key="2">
    <source>
        <dbReference type="ARBA" id="ARBA00022737"/>
    </source>
</evidence>
<evidence type="ECO:0000256" key="3">
    <source>
        <dbReference type="ARBA" id="ARBA00038394"/>
    </source>
</evidence>
<keyword evidence="7" id="KW-0396">Initiation factor</keyword>
<evidence type="ECO:0000256" key="5">
    <source>
        <dbReference type="PROSITE-ProRule" id="PRU00221"/>
    </source>
</evidence>
<sequence length="350" mass="38581">METTSNIYATKVFSLHGHTRPIKKLQYTPDGDYIITGSTDGYTRMWDSKNGKFIRDFGPIDTNGKQGKIAADQGIAVSDFTVSSDGEYIAVSHVLDYIVIYKITENPSHVATYNAFKNTAYQAIQYSRDGKRLFVGRGSIMKLGAGIMVLDASDMSNITCIKTVDVPDDITCIALSPLDDYLVVGFVSGKVQLFDTETLEPYSRMEEPIVVGNGQITSIQLYNSSMFTICCSGKKIFILGAKTLQILKKISTEFPVHCCAIHPTIPNLMVYAGGMDTKAVTQTMHVENTFKLFFIDIAQDVKLGNIQAHVGPVHGVMFNSNGEDLISCSEDSTTFLFKIGKNLKNYAFLK</sequence>
<keyword evidence="2" id="KW-0677">Repeat</keyword>
<dbReference type="AlphaFoldDB" id="A0A132NT48"/>
<dbReference type="Pfam" id="PF00400">
    <property type="entry name" value="WD40"/>
    <property type="match status" value="2"/>
</dbReference>
<dbReference type="PANTHER" id="PTHR19877:SF1">
    <property type="entry name" value="EUKARYOTIC TRANSLATION INITIATION FACTOR 3 SUBUNIT I"/>
    <property type="match status" value="1"/>
</dbReference>
<dbReference type="Gene3D" id="2.130.10.10">
    <property type="entry name" value="YVTN repeat-like/Quinoprotein amine dehydrogenase"/>
    <property type="match status" value="1"/>
</dbReference>
<evidence type="ECO:0000313" key="7">
    <source>
        <dbReference type="EMBL" id="KWX13250.1"/>
    </source>
</evidence>
<evidence type="ECO:0000313" key="8">
    <source>
        <dbReference type="Proteomes" id="UP000070089"/>
    </source>
</evidence>
<proteinExistence type="inferred from homology"/>
<dbReference type="VEuPathDB" id="GiardiaDB:QR46_2770"/>
<accession>A0A132NT48</accession>
<dbReference type="GO" id="GO:0071541">
    <property type="term" value="C:eukaryotic translation initiation factor 3 complex, eIF3m"/>
    <property type="evidence" value="ECO:0007669"/>
    <property type="project" value="TreeGrafter"/>
</dbReference>
<dbReference type="EMBL" id="JXTI01000077">
    <property type="protein sequence ID" value="KWX13250.1"/>
    <property type="molecule type" value="Genomic_DNA"/>
</dbReference>
<dbReference type="InterPro" id="IPR001680">
    <property type="entry name" value="WD40_rpt"/>
</dbReference>
<dbReference type="PROSITE" id="PS00678">
    <property type="entry name" value="WD_REPEATS_1"/>
    <property type="match status" value="1"/>
</dbReference>
<dbReference type="InterPro" id="IPR036322">
    <property type="entry name" value="WD40_repeat_dom_sf"/>
</dbReference>
<dbReference type="InterPro" id="IPR058543">
    <property type="entry name" value="Beta-prop_RSE1/DDB1/CPSF1_2nd"/>
</dbReference>
<dbReference type="GO" id="GO:0003723">
    <property type="term" value="F:RNA binding"/>
    <property type="evidence" value="ECO:0007669"/>
    <property type="project" value="TreeGrafter"/>
</dbReference>
<feature type="repeat" description="WD" evidence="5">
    <location>
        <begin position="15"/>
        <end position="56"/>
    </location>
</feature>
<dbReference type="InterPro" id="IPR019775">
    <property type="entry name" value="WD40_repeat_CS"/>
</dbReference>
<comment type="caution">
    <text evidence="7">The sequence shown here is derived from an EMBL/GenBank/DDBJ whole genome shotgun (WGS) entry which is preliminary data.</text>
</comment>
<dbReference type="PANTHER" id="PTHR19877">
    <property type="entry name" value="EUKARYOTIC TRANSLATION INITIATION FACTOR 3 SUBUNIT I"/>
    <property type="match status" value="1"/>
</dbReference>
<dbReference type="SUPFAM" id="SSF50978">
    <property type="entry name" value="WD40 repeat-like"/>
    <property type="match status" value="1"/>
</dbReference>
<keyword evidence="7" id="KW-0648">Protein biosynthesis</keyword>
<feature type="domain" description="RSE1/DDB1/CPSF1 second beta-propeller" evidence="6">
    <location>
        <begin position="160"/>
        <end position="251"/>
    </location>
</feature>
<name>A0A132NT48_GIAIN</name>
<dbReference type="GO" id="GO:0002183">
    <property type="term" value="P:cytoplasmic translational initiation"/>
    <property type="evidence" value="ECO:0007669"/>
    <property type="project" value="TreeGrafter"/>
</dbReference>
<evidence type="ECO:0000256" key="4">
    <source>
        <dbReference type="ARBA" id="ARBA00040390"/>
    </source>
</evidence>
<evidence type="ECO:0000259" key="6">
    <source>
        <dbReference type="Pfam" id="PF23726"/>
    </source>
</evidence>
<keyword evidence="1 5" id="KW-0853">WD repeat</keyword>
<evidence type="ECO:0000256" key="1">
    <source>
        <dbReference type="ARBA" id="ARBA00022574"/>
    </source>
</evidence>
<dbReference type="InterPro" id="IPR015943">
    <property type="entry name" value="WD40/YVTN_repeat-like_dom_sf"/>
</dbReference>